<reference evidence="2 3" key="1">
    <citation type="submission" date="2020-07" db="EMBL/GenBank/DDBJ databases">
        <title>Thermoactinomyces phylogeny.</title>
        <authorList>
            <person name="Dunlap C."/>
        </authorList>
    </citation>
    <scope>NUCLEOTIDE SEQUENCE [LARGE SCALE GENOMIC DNA]</scope>
    <source>
        <strain evidence="2 3">AMNI-1</strain>
    </source>
</reference>
<dbReference type="RefSeq" id="WP_181738701.1">
    <property type="nucleotide sequence ID" value="NZ_JACEOL010000018.1"/>
</dbReference>
<dbReference type="EMBL" id="JACEOL010000018">
    <property type="protein sequence ID" value="MBA4601816.1"/>
    <property type="molecule type" value="Genomic_DNA"/>
</dbReference>
<comment type="caution">
    <text evidence="2">The sequence shown here is derived from an EMBL/GenBank/DDBJ whole genome shotgun (WGS) entry which is preliminary data.</text>
</comment>
<evidence type="ECO:0000313" key="3">
    <source>
        <dbReference type="Proteomes" id="UP000538292"/>
    </source>
</evidence>
<proteinExistence type="predicted"/>
<keyword evidence="3" id="KW-1185">Reference proteome</keyword>
<dbReference type="Proteomes" id="UP000538292">
    <property type="component" value="Unassembled WGS sequence"/>
</dbReference>
<feature type="region of interest" description="Disordered" evidence="1">
    <location>
        <begin position="28"/>
        <end position="47"/>
    </location>
</feature>
<accession>A0A7W1XRG3</accession>
<dbReference type="AlphaFoldDB" id="A0A7W1XRG3"/>
<gene>
    <name evidence="2" type="ORF">H2C83_05665</name>
</gene>
<organism evidence="2 3">
    <name type="scientific">Thermoactinomyces mirandus</name>
    <dbReference type="NCBI Taxonomy" id="2756294"/>
    <lineage>
        <taxon>Bacteria</taxon>
        <taxon>Bacillati</taxon>
        <taxon>Bacillota</taxon>
        <taxon>Bacilli</taxon>
        <taxon>Bacillales</taxon>
        <taxon>Thermoactinomycetaceae</taxon>
        <taxon>Thermoactinomyces</taxon>
    </lineage>
</organism>
<evidence type="ECO:0000313" key="2">
    <source>
        <dbReference type="EMBL" id="MBA4601816.1"/>
    </source>
</evidence>
<evidence type="ECO:0000256" key="1">
    <source>
        <dbReference type="SAM" id="MobiDB-lite"/>
    </source>
</evidence>
<name>A0A7W1XRG3_9BACL</name>
<protein>
    <submittedName>
        <fullName evidence="2">Uncharacterized protein</fullName>
    </submittedName>
</protein>
<sequence>MDNQLGFGKESHGIANFTGYDREKGEYVDVDSPIPDLYGEDGNIVPR</sequence>